<dbReference type="SUPFAM" id="SSF52833">
    <property type="entry name" value="Thioredoxin-like"/>
    <property type="match status" value="1"/>
</dbReference>
<dbReference type="EMBL" id="JAAABI010000004">
    <property type="protein sequence ID" value="NAY92819.1"/>
    <property type="molecule type" value="Genomic_DNA"/>
</dbReference>
<evidence type="ECO:0000259" key="1">
    <source>
        <dbReference type="Pfam" id="PF03190"/>
    </source>
</evidence>
<dbReference type="PANTHER" id="PTHR42899:SF1">
    <property type="entry name" value="SPERMATOGENESIS-ASSOCIATED PROTEIN 20"/>
    <property type="match status" value="1"/>
</dbReference>
<name>A0A964TEP4_9FLAO</name>
<evidence type="ECO:0000313" key="2">
    <source>
        <dbReference type="EMBL" id="NAY92819.1"/>
    </source>
</evidence>
<dbReference type="PANTHER" id="PTHR42899">
    <property type="entry name" value="SPERMATOGENESIS-ASSOCIATED PROTEIN 20"/>
    <property type="match status" value="1"/>
</dbReference>
<accession>A0A964TEP4</accession>
<dbReference type="CDD" id="cd02955">
    <property type="entry name" value="SSP411"/>
    <property type="match status" value="1"/>
</dbReference>
<dbReference type="Pfam" id="PF03190">
    <property type="entry name" value="Thioredox_DsbH"/>
    <property type="match status" value="1"/>
</dbReference>
<evidence type="ECO:0000313" key="3">
    <source>
        <dbReference type="Proteomes" id="UP000667650"/>
    </source>
</evidence>
<dbReference type="PIRSF" id="PIRSF006402">
    <property type="entry name" value="UCP006402_thioredoxin"/>
    <property type="match status" value="1"/>
</dbReference>
<reference evidence="2" key="1">
    <citation type="submission" date="2020-01" db="EMBL/GenBank/DDBJ databases">
        <title>Muricauda ochracea sp. nov., isolated from a tidal flat of Garorim bay in Korea.</title>
        <authorList>
            <person name="Kim D."/>
            <person name="Yoo Y."/>
            <person name="Kim J.-J."/>
        </authorList>
    </citation>
    <scope>NUCLEOTIDE SEQUENCE</scope>
    <source>
        <strain evidence="2">JGD-17</strain>
    </source>
</reference>
<dbReference type="Gene3D" id="1.50.10.20">
    <property type="match status" value="1"/>
</dbReference>
<dbReference type="Gene3D" id="3.40.30.10">
    <property type="entry name" value="Glutaredoxin"/>
    <property type="match status" value="1"/>
</dbReference>
<dbReference type="InterPro" id="IPR024705">
    <property type="entry name" value="Ssp411"/>
</dbReference>
<protein>
    <submittedName>
        <fullName evidence="2">DUF255 domain-containing protein</fullName>
    </submittedName>
</protein>
<dbReference type="InterPro" id="IPR004879">
    <property type="entry name" value="Ssp411-like_TRX"/>
</dbReference>
<organism evidence="2 3">
    <name type="scientific">Flagellimonas ochracea</name>
    <dbReference type="NCBI Taxonomy" id="2696472"/>
    <lineage>
        <taxon>Bacteria</taxon>
        <taxon>Pseudomonadati</taxon>
        <taxon>Bacteroidota</taxon>
        <taxon>Flavobacteriia</taxon>
        <taxon>Flavobacteriales</taxon>
        <taxon>Flavobacteriaceae</taxon>
        <taxon>Flagellimonas</taxon>
    </lineage>
</organism>
<keyword evidence="3" id="KW-1185">Reference proteome</keyword>
<dbReference type="PROSITE" id="PS51257">
    <property type="entry name" value="PROKAR_LIPOPROTEIN"/>
    <property type="match status" value="1"/>
</dbReference>
<feature type="domain" description="Spermatogenesis-associated protein 20-like TRX" evidence="1">
    <location>
        <begin position="30"/>
        <end position="183"/>
    </location>
</feature>
<gene>
    <name evidence="2" type="ORF">GTQ34_12915</name>
</gene>
<proteinExistence type="predicted"/>
<dbReference type="RefSeq" id="WP_166524229.1">
    <property type="nucleotide sequence ID" value="NZ_JAAABI010000004.1"/>
</dbReference>
<dbReference type="AlphaFoldDB" id="A0A964TEP4"/>
<comment type="caution">
    <text evidence="2">The sequence shown here is derived from an EMBL/GenBank/DDBJ whole genome shotgun (WGS) entry which is preliminary data.</text>
</comment>
<dbReference type="GO" id="GO:0005975">
    <property type="term" value="P:carbohydrate metabolic process"/>
    <property type="evidence" value="ECO:0007669"/>
    <property type="project" value="InterPro"/>
</dbReference>
<dbReference type="InterPro" id="IPR036249">
    <property type="entry name" value="Thioredoxin-like_sf"/>
</dbReference>
<dbReference type="Proteomes" id="UP000667650">
    <property type="component" value="Unassembled WGS sequence"/>
</dbReference>
<sequence>MIRNIVQILLLIFLLQSCNQNNNKVTHKHTNDLIHETSPYLLQHAHNPVNWQAWKPEVLERAQKEDKPLLISIGYAACHWCHVMERECFEDEEVAQMMNENFINIKIDREERPDVDQIYMDAIQLMSGNGGWPLNIVALPDGRPFWGATYVPKDNWIKSLEQLTKLYKEDKNRVVQYANDLSNGINAINLVENNTDSGVYSLDQLEAAVTKWSQYFDNFLGGYKRAPKFMMPNNWDFLLHYATTQSKPELMKQVNTTLTRMAYGGIYDHVGGGFSRYAVDTTWHVPHFEKMLYDNGQLTSLYAKTYAVTKNELYKKVVEETIGFVKEELLDESGGFYSSLDADSLNENGELEEGAYYVWTKEELTRLLGVDFNVFQDYYNINSYGFWESDNYVLIRDKGETEIAQKHGISITELHDKMKKALQVLEKERSKRAKPRLDDKILTSWNGLMLKGLVDAYRYLGKEEYLTLALDNARFLEEEMIKKDHSLFRNHKEGKSNINAFLEDYATVIEAYLALYEVTFEDKWLEHSKSLLDYAQIHFLDDSSGMFFYTSDEDASLIRRSIETNDNVISASNSIMAKNLLKFHKLYPEEGYGDIAVRMLKNVQLNFDTSAQGYANWLHVVLYENQNFYEVAVVGENYKAMGKEIGKSYMPNSILVGSKKEGPIELLKNRDVEGETLVYVCIEGTCKLPVTTSKGALEQIKSFSE</sequence>
<dbReference type="SUPFAM" id="SSF48208">
    <property type="entry name" value="Six-hairpin glycosidases"/>
    <property type="match status" value="1"/>
</dbReference>
<dbReference type="InterPro" id="IPR008928">
    <property type="entry name" value="6-hairpin_glycosidase_sf"/>
</dbReference>